<reference evidence="3 4" key="1">
    <citation type="submission" date="2018-07" db="EMBL/GenBank/DDBJ databases">
        <title>Leeuwenhoekiella genomics.</title>
        <authorList>
            <person name="Tahon G."/>
            <person name="Willems A."/>
        </authorList>
    </citation>
    <scope>NUCLEOTIDE SEQUENCE [LARGE SCALE GENOMIC DNA]</scope>
    <source>
        <strain evidence="3 4">LMG 22550</strain>
    </source>
</reference>
<evidence type="ECO:0000256" key="1">
    <source>
        <dbReference type="SAM" id="Phobius"/>
    </source>
</evidence>
<dbReference type="EMBL" id="QOVM01000007">
    <property type="protein sequence ID" value="RXG20763.1"/>
    <property type="molecule type" value="Genomic_DNA"/>
</dbReference>
<dbReference type="PANTHER" id="PTHR37464:SF1">
    <property type="entry name" value="BLL2463 PROTEIN"/>
    <property type="match status" value="1"/>
</dbReference>
<proteinExistence type="predicted"/>
<evidence type="ECO:0000313" key="4">
    <source>
        <dbReference type="Proteomes" id="UP000289238"/>
    </source>
</evidence>
<dbReference type="AlphaFoldDB" id="A0A4Q0P2I2"/>
<feature type="transmembrane region" description="Helical" evidence="1">
    <location>
        <begin position="6"/>
        <end position="24"/>
    </location>
</feature>
<dbReference type="PANTHER" id="PTHR37464">
    <property type="entry name" value="BLL2463 PROTEIN"/>
    <property type="match status" value="1"/>
</dbReference>
<keyword evidence="4" id="KW-1185">Reference proteome</keyword>
<evidence type="ECO:0000259" key="2">
    <source>
        <dbReference type="Pfam" id="PF07584"/>
    </source>
</evidence>
<keyword evidence="1" id="KW-1133">Transmembrane helix</keyword>
<keyword evidence="1" id="KW-0812">Transmembrane</keyword>
<dbReference type="RefSeq" id="WP_128758616.1">
    <property type="nucleotide sequence ID" value="NZ_QOVM01000007.1"/>
</dbReference>
<organism evidence="3 4">
    <name type="scientific">Leeuwenhoekiella aequorea</name>
    <dbReference type="NCBI Taxonomy" id="283736"/>
    <lineage>
        <taxon>Bacteria</taxon>
        <taxon>Pseudomonadati</taxon>
        <taxon>Bacteroidota</taxon>
        <taxon>Flavobacteriia</taxon>
        <taxon>Flavobacteriales</taxon>
        <taxon>Flavobacteriaceae</taxon>
        <taxon>Leeuwenhoekiella</taxon>
    </lineage>
</organism>
<dbReference type="Proteomes" id="UP000289238">
    <property type="component" value="Unassembled WGS sequence"/>
</dbReference>
<feature type="domain" description="Aerotolerance regulator N-terminal" evidence="2">
    <location>
        <begin position="1"/>
        <end position="76"/>
    </location>
</feature>
<comment type="caution">
    <text evidence="3">The sequence shown here is derived from an EMBL/GenBank/DDBJ whole genome shotgun (WGS) entry which is preliminary data.</text>
</comment>
<feature type="transmembrane region" description="Helical" evidence="1">
    <location>
        <begin position="616"/>
        <end position="635"/>
    </location>
</feature>
<feature type="transmembrane region" description="Helical" evidence="1">
    <location>
        <begin position="56"/>
        <end position="78"/>
    </location>
</feature>
<gene>
    <name evidence="3" type="ORF">DSM00_2867</name>
</gene>
<dbReference type="Pfam" id="PF07584">
    <property type="entry name" value="BatA"/>
    <property type="match status" value="1"/>
</dbReference>
<dbReference type="InterPro" id="IPR011933">
    <property type="entry name" value="Double_TM_dom"/>
</dbReference>
<protein>
    <submittedName>
        <fullName evidence="3">Putative membrane protein (TIGR02226 family)</fullName>
    </submittedName>
</protein>
<name>A0A4Q0P2I2_9FLAO</name>
<evidence type="ECO:0000313" key="3">
    <source>
        <dbReference type="EMBL" id="RXG20763.1"/>
    </source>
</evidence>
<dbReference type="NCBIfam" id="TIGR02226">
    <property type="entry name" value="two_anch"/>
    <property type="match status" value="1"/>
</dbReference>
<dbReference type="InterPro" id="IPR024163">
    <property type="entry name" value="Aerotolerance_reg_N"/>
</dbReference>
<accession>A0A4Q0P2I2</accession>
<dbReference type="OrthoDB" id="9810200at2"/>
<keyword evidence="1" id="KW-0472">Membrane</keyword>
<sequence length="639" mass="71795">MQFKNPEILYALFLLLIPILIHLFQLRRFKKTPFTNVVFLQNVIQNTRKSSSIKKWLILAIRLIALACLVIAFAQPYLPASSSATKPKETVVFIDNSYSMQATGKKGNLLTEASQDLLSHLSDDQLVTLVTWDEVFKNFNVQKDRDILIDLDFTSKTTDSKSLLLRLNTLFSKDLNTEKRLVLVSDFQDLDLSNLADTSSVKIYPVVLDPVAFKNFSIDSLTIERNADLYNLNVLISSSFKSEDQLPVSLYNGNELIAKSSVKFSASDTASTQFQLPADKAIKGLIRLDDAALEYDNSFYFSINNALPLKVLAITDESFDFLKKLYSAASFEFVSVSENQLDYALLADQNLIILNEINNIPISLINSLKAHTQKGGTVILIPSTRDQPEAYSNLLTAFGMQTFTKTISTPSYITGITYDHPLFQNVFSGRSSNLQSHIVNSYSKLNTNNPILTFENGDPFLTENNNLYVFTASLSSSNSNFIKGQLIVPTFDKMALQALSLPKPYYTLGTNATFDIKMDLTTDAALVLERKSKQYIPLQQKRGDIISVSTSQGITNAGLFEVKYKSDTLTTVAFNHDRKESKLQSPVTQTKNKIEFSSTIKSLFDTLEQESNLNLFYKWFVIFALLAFLAEMLLLKFLK</sequence>